<comment type="caution">
    <text evidence="3">The sequence shown here is derived from an EMBL/GenBank/DDBJ whole genome shotgun (WGS) entry which is preliminary data.</text>
</comment>
<accession>A0A5A7S611</accession>
<name>A0A5A7S611_9NOCA</name>
<gene>
    <name evidence="3" type="ORF">FOY51_24795</name>
</gene>
<dbReference type="OrthoDB" id="4578598at2"/>
<feature type="region of interest" description="Disordered" evidence="1">
    <location>
        <begin position="21"/>
        <end position="40"/>
    </location>
</feature>
<sequence length="77" mass="8825">MTWEPCKYARRWPELWAPLTSRQRRELSDSLGDDDAVPTRSDVADLADYVAGSITAEQYQQHRDWRAVSAETPRGST</sequence>
<reference evidence="3 4" key="1">
    <citation type="submission" date="2019-07" db="EMBL/GenBank/DDBJ databases">
        <title>Rhodococcus cavernicolus sp. nov., isolated from a cave.</title>
        <authorList>
            <person name="Lee S.D."/>
        </authorList>
    </citation>
    <scope>NUCLEOTIDE SEQUENCE [LARGE SCALE GENOMIC DNA]</scope>
    <source>
        <strain evidence="3 4">C1-24</strain>
    </source>
</reference>
<dbReference type="Proteomes" id="UP000322244">
    <property type="component" value="Unassembled WGS sequence"/>
</dbReference>
<dbReference type="EMBL" id="VLNY01000021">
    <property type="protein sequence ID" value="KAA0017660.1"/>
    <property type="molecule type" value="Genomic_DNA"/>
</dbReference>
<keyword evidence="4" id="KW-1185">Reference proteome</keyword>
<dbReference type="InterPro" id="IPR041535">
    <property type="entry name" value="VbhA"/>
</dbReference>
<protein>
    <recommendedName>
        <fullName evidence="2">Antitoxin VbhA domain-containing protein</fullName>
    </recommendedName>
</protein>
<feature type="domain" description="Antitoxin VbhA" evidence="2">
    <location>
        <begin position="37"/>
        <end position="60"/>
    </location>
</feature>
<evidence type="ECO:0000256" key="1">
    <source>
        <dbReference type="SAM" id="MobiDB-lite"/>
    </source>
</evidence>
<organism evidence="3 4">
    <name type="scientific">Antrihabitans cavernicola</name>
    <dbReference type="NCBI Taxonomy" id="2495913"/>
    <lineage>
        <taxon>Bacteria</taxon>
        <taxon>Bacillati</taxon>
        <taxon>Actinomycetota</taxon>
        <taxon>Actinomycetes</taxon>
        <taxon>Mycobacteriales</taxon>
        <taxon>Nocardiaceae</taxon>
        <taxon>Antrihabitans</taxon>
    </lineage>
</organism>
<evidence type="ECO:0000313" key="3">
    <source>
        <dbReference type="EMBL" id="KAA0017660.1"/>
    </source>
</evidence>
<dbReference type="AlphaFoldDB" id="A0A5A7S611"/>
<dbReference type="RefSeq" id="WP_149432957.1">
    <property type="nucleotide sequence ID" value="NZ_VLNY01000021.1"/>
</dbReference>
<proteinExistence type="predicted"/>
<evidence type="ECO:0000259" key="2">
    <source>
        <dbReference type="Pfam" id="PF18495"/>
    </source>
</evidence>
<dbReference type="Pfam" id="PF18495">
    <property type="entry name" value="VbhA"/>
    <property type="match status" value="1"/>
</dbReference>
<evidence type="ECO:0000313" key="4">
    <source>
        <dbReference type="Proteomes" id="UP000322244"/>
    </source>
</evidence>